<dbReference type="AlphaFoldDB" id="A0A918JZQ5"/>
<reference evidence="1 2" key="1">
    <citation type="journal article" date="2014" name="Int. J. Syst. Evol. Microbiol.">
        <title>Complete genome sequence of Corynebacterium casei LMG S-19264T (=DSM 44701T), isolated from a smear-ripened cheese.</title>
        <authorList>
            <consortium name="US DOE Joint Genome Institute (JGI-PGF)"/>
            <person name="Walter F."/>
            <person name="Albersmeier A."/>
            <person name="Kalinowski J."/>
            <person name="Ruckert C."/>
        </authorList>
    </citation>
    <scope>NUCLEOTIDE SEQUENCE [LARGE SCALE GENOMIC DNA]</scope>
    <source>
        <strain evidence="1 2">KCTC 12285</strain>
    </source>
</reference>
<sequence length="59" mass="6880">MLKILSFLPGRFCTKNGLPLFVITKKTIKNKNKGEMNSNRINDMQKSKTLFIKILYTLF</sequence>
<comment type="caution">
    <text evidence="1">The sequence shown here is derived from an EMBL/GenBank/DDBJ whole genome shotgun (WGS) entry which is preliminary data.</text>
</comment>
<name>A0A918JZQ5_9FLAO</name>
<accession>A0A918JZQ5</accession>
<dbReference type="Proteomes" id="UP000601108">
    <property type="component" value="Unassembled WGS sequence"/>
</dbReference>
<dbReference type="EMBL" id="BMWS01000023">
    <property type="protein sequence ID" value="GGX27046.1"/>
    <property type="molecule type" value="Genomic_DNA"/>
</dbReference>
<gene>
    <name evidence="1" type="ORF">GCM10007384_30340</name>
</gene>
<organism evidence="1 2">
    <name type="scientific">Aquimarina muelleri</name>
    <dbReference type="NCBI Taxonomy" id="279356"/>
    <lineage>
        <taxon>Bacteria</taxon>
        <taxon>Pseudomonadati</taxon>
        <taxon>Bacteroidota</taxon>
        <taxon>Flavobacteriia</taxon>
        <taxon>Flavobacteriales</taxon>
        <taxon>Flavobacteriaceae</taxon>
        <taxon>Aquimarina</taxon>
    </lineage>
</organism>
<evidence type="ECO:0000313" key="1">
    <source>
        <dbReference type="EMBL" id="GGX27046.1"/>
    </source>
</evidence>
<protein>
    <submittedName>
        <fullName evidence="1">Uncharacterized protein</fullName>
    </submittedName>
</protein>
<proteinExistence type="predicted"/>
<keyword evidence="2" id="KW-1185">Reference proteome</keyword>
<evidence type="ECO:0000313" key="2">
    <source>
        <dbReference type="Proteomes" id="UP000601108"/>
    </source>
</evidence>